<dbReference type="EMBL" id="JAUSUB010000018">
    <property type="protein sequence ID" value="MDQ0271902.1"/>
    <property type="molecule type" value="Genomic_DNA"/>
</dbReference>
<organism evidence="2 3">
    <name type="scientific">Cytobacillus purgationiresistens</name>
    <dbReference type="NCBI Taxonomy" id="863449"/>
    <lineage>
        <taxon>Bacteria</taxon>
        <taxon>Bacillati</taxon>
        <taxon>Bacillota</taxon>
        <taxon>Bacilli</taxon>
        <taxon>Bacillales</taxon>
        <taxon>Bacillaceae</taxon>
        <taxon>Cytobacillus</taxon>
    </lineage>
</organism>
<feature type="region of interest" description="Disordered" evidence="1">
    <location>
        <begin position="97"/>
        <end position="116"/>
    </location>
</feature>
<sequence>MHDKTRIYKKTVKENSIIFFNRFYLGQLLSSWHRNQQLPEKLMVILKGKLDAPTSAEMTVPVPKGLLDSPTSVWFVRPESKGSLVSPALVPNSTVTLTARGGYPEKRSKRQQMKNQ</sequence>
<evidence type="ECO:0000256" key="1">
    <source>
        <dbReference type="SAM" id="MobiDB-lite"/>
    </source>
</evidence>
<evidence type="ECO:0000313" key="2">
    <source>
        <dbReference type="EMBL" id="MDQ0271902.1"/>
    </source>
</evidence>
<keyword evidence="3" id="KW-1185">Reference proteome</keyword>
<reference evidence="2 3" key="1">
    <citation type="submission" date="2023-07" db="EMBL/GenBank/DDBJ databases">
        <title>Genomic Encyclopedia of Type Strains, Phase IV (KMG-IV): sequencing the most valuable type-strain genomes for metagenomic binning, comparative biology and taxonomic classification.</title>
        <authorList>
            <person name="Goeker M."/>
        </authorList>
    </citation>
    <scope>NUCLEOTIDE SEQUENCE [LARGE SCALE GENOMIC DNA]</scope>
    <source>
        <strain evidence="2 3">DSM 23494</strain>
    </source>
</reference>
<evidence type="ECO:0000313" key="3">
    <source>
        <dbReference type="Proteomes" id="UP001238088"/>
    </source>
</evidence>
<dbReference type="Proteomes" id="UP001238088">
    <property type="component" value="Unassembled WGS sequence"/>
</dbReference>
<feature type="compositionally biased region" description="Basic residues" evidence="1">
    <location>
        <begin position="107"/>
        <end position="116"/>
    </location>
</feature>
<accession>A0ABU0AKV3</accession>
<gene>
    <name evidence="2" type="ORF">J2S17_003790</name>
</gene>
<name>A0ABU0AKV3_9BACI</name>
<protein>
    <submittedName>
        <fullName evidence="2">Uncharacterized protein</fullName>
    </submittedName>
</protein>
<comment type="caution">
    <text evidence="2">The sequence shown here is derived from an EMBL/GenBank/DDBJ whole genome shotgun (WGS) entry which is preliminary data.</text>
</comment>
<proteinExistence type="predicted"/>
<dbReference type="RefSeq" id="WP_307477223.1">
    <property type="nucleotide sequence ID" value="NZ_JAUSUB010000018.1"/>
</dbReference>